<dbReference type="Pfam" id="PF00041">
    <property type="entry name" value="fn3"/>
    <property type="match status" value="1"/>
</dbReference>
<proteinExistence type="predicted"/>
<reference evidence="3" key="1">
    <citation type="journal article" date="2019" name="Int. J. Syst. Evol. Microbiol.">
        <title>The Global Catalogue of Microorganisms (GCM) 10K type strain sequencing project: providing services to taxonomists for standard genome sequencing and annotation.</title>
        <authorList>
            <consortium name="The Broad Institute Genomics Platform"/>
            <consortium name="The Broad Institute Genome Sequencing Center for Infectious Disease"/>
            <person name="Wu L."/>
            <person name="Ma J."/>
        </authorList>
    </citation>
    <scope>NUCLEOTIDE SEQUENCE [LARGE SCALE GENOMIC DNA]</scope>
    <source>
        <strain evidence="3">IBRC-M 10813</strain>
    </source>
</reference>
<sequence length="123" mass="13702">MVALAASLLFGFSTFTPNQLFAFSKKEIDVHTKSTSNSIKISWEGGNENFELDLFNENGSFSKVWSGNKSEYEIKDLEPGKEYKVKLTHGGLSGKSDYVIVNTSTKKTKSQIRQKNLLCNQVG</sequence>
<dbReference type="CDD" id="cd00063">
    <property type="entry name" value="FN3"/>
    <property type="match status" value="1"/>
</dbReference>
<name>A0ABV8JFJ3_9BACL</name>
<dbReference type="Gene3D" id="2.60.40.10">
    <property type="entry name" value="Immunoglobulins"/>
    <property type="match status" value="1"/>
</dbReference>
<comment type="caution">
    <text evidence="2">The sequence shown here is derived from an EMBL/GenBank/DDBJ whole genome shotgun (WGS) entry which is preliminary data.</text>
</comment>
<dbReference type="SUPFAM" id="SSF49265">
    <property type="entry name" value="Fibronectin type III"/>
    <property type="match status" value="1"/>
</dbReference>
<dbReference type="Proteomes" id="UP001595843">
    <property type="component" value="Unassembled WGS sequence"/>
</dbReference>
<evidence type="ECO:0000313" key="3">
    <source>
        <dbReference type="Proteomes" id="UP001595843"/>
    </source>
</evidence>
<organism evidence="2 3">
    <name type="scientific">Salinithrix halophila</name>
    <dbReference type="NCBI Taxonomy" id="1485204"/>
    <lineage>
        <taxon>Bacteria</taxon>
        <taxon>Bacillati</taxon>
        <taxon>Bacillota</taxon>
        <taxon>Bacilli</taxon>
        <taxon>Bacillales</taxon>
        <taxon>Thermoactinomycetaceae</taxon>
        <taxon>Salinithrix</taxon>
    </lineage>
</organism>
<keyword evidence="3" id="KW-1185">Reference proteome</keyword>
<dbReference type="EMBL" id="JBHSAP010000015">
    <property type="protein sequence ID" value="MFC4077702.1"/>
    <property type="molecule type" value="Genomic_DNA"/>
</dbReference>
<dbReference type="InterPro" id="IPR036116">
    <property type="entry name" value="FN3_sf"/>
</dbReference>
<evidence type="ECO:0000259" key="1">
    <source>
        <dbReference type="Pfam" id="PF00041"/>
    </source>
</evidence>
<accession>A0ABV8JFJ3</accession>
<protein>
    <submittedName>
        <fullName evidence="2">Fibronectin type III domain-containing protein</fullName>
    </submittedName>
</protein>
<evidence type="ECO:0000313" key="2">
    <source>
        <dbReference type="EMBL" id="MFC4077702.1"/>
    </source>
</evidence>
<gene>
    <name evidence="2" type="ORF">ACFOUO_12920</name>
</gene>
<dbReference type="InterPro" id="IPR013783">
    <property type="entry name" value="Ig-like_fold"/>
</dbReference>
<feature type="domain" description="Fibronectin type-III" evidence="1">
    <location>
        <begin position="32"/>
        <end position="88"/>
    </location>
</feature>
<dbReference type="InterPro" id="IPR003961">
    <property type="entry name" value="FN3_dom"/>
</dbReference>
<dbReference type="RefSeq" id="WP_380705507.1">
    <property type="nucleotide sequence ID" value="NZ_JBHSAP010000015.1"/>
</dbReference>